<reference evidence="3" key="3">
    <citation type="submission" date="2023-06" db="EMBL/GenBank/DDBJ databases">
        <title>Pangenomics reveal diversification of enzyme families and niche specialization in globally abundant SAR202 bacteria.</title>
        <authorList>
            <person name="Saw J.H.W."/>
        </authorList>
    </citation>
    <scope>NUCLEOTIDE SEQUENCE [LARGE SCALE GENOMIC DNA]</scope>
    <source>
        <strain evidence="3">JH1073</strain>
    </source>
</reference>
<evidence type="ECO:0000313" key="3">
    <source>
        <dbReference type="Proteomes" id="UP001219901"/>
    </source>
</evidence>
<dbReference type="AlphaFoldDB" id="A0AAJ6CRP9"/>
<dbReference type="Proteomes" id="UP001321249">
    <property type="component" value="Unassembled WGS sequence"/>
</dbReference>
<accession>A0AAJ6CRP9</accession>
<keyword evidence="3" id="KW-1185">Reference proteome</keyword>
<organism evidence="2 3">
    <name type="scientific">Candidatus Lucifugimonas marina</name>
    <dbReference type="NCBI Taxonomy" id="3038979"/>
    <lineage>
        <taxon>Bacteria</taxon>
        <taxon>Bacillati</taxon>
        <taxon>Chloroflexota</taxon>
        <taxon>Dehalococcoidia</taxon>
        <taxon>SAR202 cluster</taxon>
        <taxon>Candidatus Lucifugimonadales</taxon>
        <taxon>Candidatus Lucifugimonadaceae</taxon>
        <taxon>Candidatus Lucifugimonas</taxon>
    </lineage>
</organism>
<evidence type="ECO:0008006" key="5">
    <source>
        <dbReference type="Google" id="ProtNLM"/>
    </source>
</evidence>
<gene>
    <name evidence="1" type="ORF">GKO46_01830</name>
    <name evidence="2" type="ORF">GKO48_07435</name>
</gene>
<dbReference type="RefSeq" id="WP_342823171.1">
    <property type="nucleotide sequence ID" value="NZ_CP046146.1"/>
</dbReference>
<reference evidence="2" key="2">
    <citation type="journal article" date="2023" name="Nat. Commun.">
        <title>Cultivation of marine bacteria of the SAR202 clade.</title>
        <authorList>
            <person name="Lim Y."/>
            <person name="Seo J.H."/>
            <person name="Giovannoni S.J."/>
            <person name="Kang I."/>
            <person name="Cho J.C."/>
        </authorList>
    </citation>
    <scope>NUCLEOTIDE SEQUENCE</scope>
    <source>
        <strain evidence="2">JH1073</strain>
    </source>
</reference>
<dbReference type="EMBL" id="CP046147">
    <property type="protein sequence ID" value="WFG39456.1"/>
    <property type="molecule type" value="Genomic_DNA"/>
</dbReference>
<reference evidence="3 4" key="1">
    <citation type="submission" date="2019-11" db="EMBL/GenBank/DDBJ databases">
        <authorList>
            <person name="Cho J.-C."/>
        </authorList>
    </citation>
    <scope>NUCLEOTIDE SEQUENCE [LARGE SCALE GENOMIC DNA]</scope>
    <source>
        <strain evidence="2 3">JH1073</strain>
        <strain evidence="1 4">JH702</strain>
    </source>
</reference>
<protein>
    <recommendedName>
        <fullName evidence="5">Gluconate 2-dehydrogenase subunit 3 family protein</fullName>
    </recommendedName>
</protein>
<name>A0AAJ6CRP9_9CHLR</name>
<sequence>MSANTTNTNIDQNVLAALLDRLIPAIDDLPSAGQMGLAEEIIRLSGQQDRFSKIFTNAMGSFASINPNFITSDGTEQDAAIRAFESNSPELFDSILTISYIVYYKDERVHKRIGWSGNTPQPDGNEMEPWDESILENMRKREPFWRQV</sequence>
<evidence type="ECO:0000313" key="1">
    <source>
        <dbReference type="EMBL" id="MDG0865812.1"/>
    </source>
</evidence>
<proteinExistence type="predicted"/>
<evidence type="ECO:0000313" key="2">
    <source>
        <dbReference type="EMBL" id="WFG39456.1"/>
    </source>
</evidence>
<dbReference type="EMBL" id="WMBE01000001">
    <property type="protein sequence ID" value="MDG0865812.1"/>
    <property type="molecule type" value="Genomic_DNA"/>
</dbReference>
<dbReference type="Proteomes" id="UP001219901">
    <property type="component" value="Chromosome"/>
</dbReference>
<evidence type="ECO:0000313" key="4">
    <source>
        <dbReference type="Proteomes" id="UP001321249"/>
    </source>
</evidence>